<protein>
    <submittedName>
        <fullName evidence="1">Uncharacterized protein</fullName>
    </submittedName>
</protein>
<proteinExistence type="predicted"/>
<dbReference type="EMBL" id="CAACVG010008533">
    <property type="protein sequence ID" value="VEN50204.1"/>
    <property type="molecule type" value="Genomic_DNA"/>
</dbReference>
<evidence type="ECO:0000313" key="2">
    <source>
        <dbReference type="Proteomes" id="UP000410492"/>
    </source>
</evidence>
<feature type="non-terminal residue" evidence="1">
    <location>
        <position position="1"/>
    </location>
</feature>
<evidence type="ECO:0000313" key="1">
    <source>
        <dbReference type="EMBL" id="VEN50204.1"/>
    </source>
</evidence>
<accession>A0A653CQL0</accession>
<gene>
    <name evidence="1" type="ORF">CALMAC_LOCUS11050</name>
</gene>
<reference evidence="1 2" key="1">
    <citation type="submission" date="2019-01" db="EMBL/GenBank/DDBJ databases">
        <authorList>
            <person name="Sayadi A."/>
        </authorList>
    </citation>
    <scope>NUCLEOTIDE SEQUENCE [LARGE SCALE GENOMIC DNA]</scope>
</reference>
<organism evidence="1 2">
    <name type="scientific">Callosobruchus maculatus</name>
    <name type="common">Southern cowpea weevil</name>
    <name type="synonym">Pulse bruchid</name>
    <dbReference type="NCBI Taxonomy" id="64391"/>
    <lineage>
        <taxon>Eukaryota</taxon>
        <taxon>Metazoa</taxon>
        <taxon>Ecdysozoa</taxon>
        <taxon>Arthropoda</taxon>
        <taxon>Hexapoda</taxon>
        <taxon>Insecta</taxon>
        <taxon>Pterygota</taxon>
        <taxon>Neoptera</taxon>
        <taxon>Endopterygota</taxon>
        <taxon>Coleoptera</taxon>
        <taxon>Polyphaga</taxon>
        <taxon>Cucujiformia</taxon>
        <taxon>Chrysomeloidea</taxon>
        <taxon>Chrysomelidae</taxon>
        <taxon>Bruchinae</taxon>
        <taxon>Bruchini</taxon>
        <taxon>Callosobruchus</taxon>
    </lineage>
</organism>
<name>A0A653CQL0_CALMS</name>
<dbReference type="AlphaFoldDB" id="A0A653CQL0"/>
<dbReference type="Proteomes" id="UP000410492">
    <property type="component" value="Unassembled WGS sequence"/>
</dbReference>
<keyword evidence="2" id="KW-1185">Reference proteome</keyword>
<sequence>CARKNSRVRERFRLPETVSNTKTRSYRYGFWLNILLKLCYSPNSTSMFRQNFLK</sequence>